<name>A0A942TG83_9BACI</name>
<dbReference type="InterPro" id="IPR000182">
    <property type="entry name" value="GNAT_dom"/>
</dbReference>
<dbReference type="PANTHER" id="PTHR43617">
    <property type="entry name" value="L-AMINO ACID N-ACETYLTRANSFERASE"/>
    <property type="match status" value="1"/>
</dbReference>
<dbReference type="CDD" id="cd04301">
    <property type="entry name" value="NAT_SF"/>
    <property type="match status" value="1"/>
</dbReference>
<reference evidence="2 3" key="1">
    <citation type="submission" date="2021-05" db="EMBL/GenBank/DDBJ databases">
        <title>Novel Bacillus species.</title>
        <authorList>
            <person name="Liu G."/>
        </authorList>
    </citation>
    <scope>NUCLEOTIDE SEQUENCE [LARGE SCALE GENOMIC DNA]</scope>
    <source>
        <strain evidence="3">FJAT-49780</strain>
    </source>
</reference>
<dbReference type="PROSITE" id="PS51186">
    <property type="entry name" value="GNAT"/>
    <property type="match status" value="1"/>
</dbReference>
<dbReference type="Gene3D" id="3.40.630.30">
    <property type="match status" value="1"/>
</dbReference>
<dbReference type="PANTHER" id="PTHR43617:SF2">
    <property type="entry name" value="UPF0039 PROTEIN SLL0451"/>
    <property type="match status" value="1"/>
</dbReference>
<keyword evidence="3" id="KW-1185">Reference proteome</keyword>
<dbReference type="SUPFAM" id="SSF55729">
    <property type="entry name" value="Acyl-CoA N-acyltransferases (Nat)"/>
    <property type="match status" value="1"/>
</dbReference>
<feature type="domain" description="N-acetyltransferase" evidence="1">
    <location>
        <begin position="1"/>
        <end position="185"/>
    </location>
</feature>
<evidence type="ECO:0000259" key="1">
    <source>
        <dbReference type="PROSITE" id="PS51186"/>
    </source>
</evidence>
<dbReference type="Proteomes" id="UP000681414">
    <property type="component" value="Unassembled WGS sequence"/>
</dbReference>
<dbReference type="InterPro" id="IPR016181">
    <property type="entry name" value="Acyl_CoA_acyltransferase"/>
</dbReference>
<gene>
    <name evidence="2" type="ORF">KHA97_18660</name>
</gene>
<dbReference type="GO" id="GO:0016747">
    <property type="term" value="F:acyltransferase activity, transferring groups other than amino-acyl groups"/>
    <property type="evidence" value="ECO:0007669"/>
    <property type="project" value="InterPro"/>
</dbReference>
<dbReference type="AlphaFoldDB" id="A0A942TG83"/>
<dbReference type="Pfam" id="PF00583">
    <property type="entry name" value="Acetyltransf_1"/>
    <property type="match status" value="1"/>
</dbReference>
<proteinExistence type="predicted"/>
<dbReference type="RefSeq" id="WP_213126265.1">
    <property type="nucleotide sequence ID" value="NZ_JAGYPG010000003.1"/>
</dbReference>
<sequence>MIRQARKEDYKKAAILIYDAILDIAEALTGEHEKEKVLKQLGNYFCQEKNRLSYRNCLVKTVDEVPVGIIVAYHGRDAYELDEPIRTHIKEKTGQKPLFDQEADETDFYLDTLSVNPEFGGQGFGTELIQSMSNFAKEQGYSTFSLNVEESNHKARQLYERLGFIFKKRITINHHFYHYLVKTLS</sequence>
<dbReference type="InterPro" id="IPR050276">
    <property type="entry name" value="MshD_Acetyltransferase"/>
</dbReference>
<comment type="caution">
    <text evidence="2">The sequence shown here is derived from an EMBL/GenBank/DDBJ whole genome shotgun (WGS) entry which is preliminary data.</text>
</comment>
<accession>A0A942TG83</accession>
<dbReference type="EMBL" id="JAGYPG010000003">
    <property type="protein sequence ID" value="MBS4197078.1"/>
    <property type="molecule type" value="Genomic_DNA"/>
</dbReference>
<protein>
    <submittedName>
        <fullName evidence="2">GNAT family N-acetyltransferase</fullName>
    </submittedName>
</protein>
<organism evidence="2 3">
    <name type="scientific">Lederbergia citri</name>
    <dbReference type="NCBI Taxonomy" id="2833580"/>
    <lineage>
        <taxon>Bacteria</taxon>
        <taxon>Bacillati</taxon>
        <taxon>Bacillota</taxon>
        <taxon>Bacilli</taxon>
        <taxon>Bacillales</taxon>
        <taxon>Bacillaceae</taxon>
        <taxon>Lederbergia</taxon>
    </lineage>
</organism>
<evidence type="ECO:0000313" key="3">
    <source>
        <dbReference type="Proteomes" id="UP000681414"/>
    </source>
</evidence>
<evidence type="ECO:0000313" key="2">
    <source>
        <dbReference type="EMBL" id="MBS4197078.1"/>
    </source>
</evidence>